<dbReference type="STRING" id="6290.A0A0N4VZ50"/>
<evidence type="ECO:0000259" key="1">
    <source>
        <dbReference type="PROSITE" id="PS51722"/>
    </source>
</evidence>
<sequence>MAGKLRFLDNREDEQTRGITMKASGISLIYGPMLVNLMDSPAGHVDFASEVTSALLLSDIALLLVDVVEGVCSQTEVLLRQAITHGQTVILVINKMDRLRVELKMDAVEAYTHIVRLLEAVNSCVSQVSEHNITVSSSISLFYFLSLKSPL</sequence>
<protein>
    <submittedName>
        <fullName evidence="4">Tr-type G domain-containing protein</fullName>
    </submittedName>
</protein>
<dbReference type="GO" id="GO:1990904">
    <property type="term" value="C:ribonucleoprotein complex"/>
    <property type="evidence" value="ECO:0007669"/>
    <property type="project" value="TreeGrafter"/>
</dbReference>
<dbReference type="Proteomes" id="UP000268014">
    <property type="component" value="Unassembled WGS sequence"/>
</dbReference>
<evidence type="ECO:0000313" key="3">
    <source>
        <dbReference type="Proteomes" id="UP000268014"/>
    </source>
</evidence>
<dbReference type="InterPro" id="IPR000795">
    <property type="entry name" value="T_Tr_GTP-bd_dom"/>
</dbReference>
<dbReference type="SUPFAM" id="SSF52540">
    <property type="entry name" value="P-loop containing nucleoside triphosphate hydrolases"/>
    <property type="match status" value="1"/>
</dbReference>
<gene>
    <name evidence="2" type="ORF">HPLM_LOCUS2568</name>
</gene>
<evidence type="ECO:0000313" key="4">
    <source>
        <dbReference type="WBParaSite" id="HPLM_0000257101-mRNA-1"/>
    </source>
</evidence>
<dbReference type="WBParaSite" id="HPLM_0000257101-mRNA-1">
    <property type="protein sequence ID" value="HPLM_0000257101-mRNA-1"/>
    <property type="gene ID" value="HPLM_0000257101"/>
</dbReference>
<reference evidence="4" key="1">
    <citation type="submission" date="2017-02" db="UniProtKB">
        <authorList>
            <consortium name="WormBaseParasite"/>
        </authorList>
    </citation>
    <scope>IDENTIFICATION</scope>
</reference>
<dbReference type="Pfam" id="PF00009">
    <property type="entry name" value="GTP_EFTU"/>
    <property type="match status" value="1"/>
</dbReference>
<feature type="domain" description="Tr-type G" evidence="1">
    <location>
        <begin position="1"/>
        <end position="151"/>
    </location>
</feature>
<dbReference type="PROSITE" id="PS51722">
    <property type="entry name" value="G_TR_2"/>
    <property type="match status" value="1"/>
</dbReference>
<organism evidence="4">
    <name type="scientific">Haemonchus placei</name>
    <name type="common">Barber's pole worm</name>
    <dbReference type="NCBI Taxonomy" id="6290"/>
    <lineage>
        <taxon>Eukaryota</taxon>
        <taxon>Metazoa</taxon>
        <taxon>Ecdysozoa</taxon>
        <taxon>Nematoda</taxon>
        <taxon>Chromadorea</taxon>
        <taxon>Rhabditida</taxon>
        <taxon>Rhabditina</taxon>
        <taxon>Rhabditomorpha</taxon>
        <taxon>Strongyloidea</taxon>
        <taxon>Trichostrongylidae</taxon>
        <taxon>Haemonchus</taxon>
    </lineage>
</organism>
<keyword evidence="3" id="KW-1185">Reference proteome</keyword>
<dbReference type="EMBL" id="UZAF01005675">
    <property type="protein sequence ID" value="VDO15584.1"/>
    <property type="molecule type" value="Genomic_DNA"/>
</dbReference>
<dbReference type="InterPro" id="IPR027417">
    <property type="entry name" value="P-loop_NTPase"/>
</dbReference>
<dbReference type="GO" id="GO:0042256">
    <property type="term" value="P:cytosolic ribosome assembly"/>
    <property type="evidence" value="ECO:0007669"/>
    <property type="project" value="TreeGrafter"/>
</dbReference>
<dbReference type="Gene3D" id="3.40.50.300">
    <property type="entry name" value="P-loop containing nucleotide triphosphate hydrolases"/>
    <property type="match status" value="1"/>
</dbReference>
<dbReference type="GO" id="GO:0005829">
    <property type="term" value="C:cytosol"/>
    <property type="evidence" value="ECO:0007669"/>
    <property type="project" value="TreeGrafter"/>
</dbReference>
<dbReference type="GO" id="GO:0043022">
    <property type="term" value="F:ribosome binding"/>
    <property type="evidence" value="ECO:0007669"/>
    <property type="project" value="TreeGrafter"/>
</dbReference>
<accession>A0A0N4VZ50</accession>
<dbReference type="GO" id="GO:0005525">
    <property type="term" value="F:GTP binding"/>
    <property type="evidence" value="ECO:0007669"/>
    <property type="project" value="InterPro"/>
</dbReference>
<proteinExistence type="predicted"/>
<evidence type="ECO:0000313" key="2">
    <source>
        <dbReference type="EMBL" id="VDO15584.1"/>
    </source>
</evidence>
<dbReference type="PANTHER" id="PTHR42908:SF3">
    <property type="entry name" value="ELONGATION FACTOR-LIKE GTPASE 1"/>
    <property type="match status" value="1"/>
</dbReference>
<reference evidence="2 3" key="2">
    <citation type="submission" date="2018-11" db="EMBL/GenBank/DDBJ databases">
        <authorList>
            <consortium name="Pathogen Informatics"/>
        </authorList>
    </citation>
    <scope>NUCLEOTIDE SEQUENCE [LARGE SCALE GENOMIC DNA]</scope>
    <source>
        <strain evidence="2 3">MHpl1</strain>
    </source>
</reference>
<dbReference type="GO" id="GO:0003924">
    <property type="term" value="F:GTPase activity"/>
    <property type="evidence" value="ECO:0007669"/>
    <property type="project" value="InterPro"/>
</dbReference>
<dbReference type="PANTHER" id="PTHR42908">
    <property type="entry name" value="TRANSLATION ELONGATION FACTOR-RELATED"/>
    <property type="match status" value="1"/>
</dbReference>
<name>A0A0N4VZ50_HAEPC</name>
<dbReference type="OrthoDB" id="364892at2759"/>
<dbReference type="AlphaFoldDB" id="A0A0N4VZ50"/>